<accession>A0ACD3SP19</accession>
<dbReference type="EMBL" id="AKCV02000017">
    <property type="protein sequence ID" value="TMS57921.1"/>
    <property type="molecule type" value="Genomic_DNA"/>
</dbReference>
<evidence type="ECO:0000313" key="1">
    <source>
        <dbReference type="EMBL" id="TMS57921.1"/>
    </source>
</evidence>
<name>A0ACD3SP19_9BURK</name>
<keyword evidence="2" id="KW-1185">Reference proteome</keyword>
<sequence length="533" mass="57599">MWLRPRPPSGPAPARNTTTLSLRVHLLRALATPLFALVLTSGSLAYWLAGHYTTQVFDRALYGVANNIAQQIRISGPRLNHDIPLIAKTLVEGAGSDRVYWRIHGPDGPIGGNDTWLGYGTGQATLYDARLFYAWYNGRQVRAVRLPVWLDSPEDSRPQHIVGDALDSEERTTALASGKMRGLPGPIVIEVAEQLDRREPAANEILLAVSVPLIMLLVIGGLILSHVLKEELVPLQLLADKLNRQTAKSLASLEESQLPSELAPLIRAMNALLARLREALDAQRKFIADAAHQLRTPLTALKLHADRAAKADSLSEARPAVLELQRSAERAIRLSNQLLSLARAEPGLTLEQLGGTTPVDVVALAFESGAEWVPQALEKQIDMGFETIGNATLDEALRYRVQANAVLLREALSNLLDNAIKYVPVGGKVTVRAGYTDTVQAMIVIEDNGPGIPHAQRSQAFTRFFRGDQASAPGGGVAGAGLGLAIVHEIITLHRGTIVIDDVPAHPGTGMRFVICLPVNNESLPTRAIHSSA</sequence>
<protein>
    <submittedName>
        <fullName evidence="1">Sensor histidine kinase</fullName>
    </submittedName>
</protein>
<comment type="caution">
    <text evidence="1">The sequence shown here is derived from an EMBL/GenBank/DDBJ whole genome shotgun (WGS) entry which is preliminary data.</text>
</comment>
<organism evidence="1 2">
    <name type="scientific">Imbroritus primus</name>
    <dbReference type="NCBI Taxonomy" id="3058603"/>
    <lineage>
        <taxon>Bacteria</taxon>
        <taxon>Pseudomonadati</taxon>
        <taxon>Pseudomonadota</taxon>
        <taxon>Betaproteobacteria</taxon>
        <taxon>Burkholderiales</taxon>
        <taxon>Burkholderiaceae</taxon>
        <taxon>Imbroritus</taxon>
    </lineage>
</organism>
<keyword evidence="1" id="KW-0418">Kinase</keyword>
<evidence type="ECO:0000313" key="2">
    <source>
        <dbReference type="Proteomes" id="UP000004277"/>
    </source>
</evidence>
<keyword evidence="1" id="KW-0808">Transferase</keyword>
<reference evidence="1" key="1">
    <citation type="submission" date="2019-05" db="EMBL/GenBank/DDBJ databases">
        <title>Revised genome assembly of Burkholderiaceae (previously Ralstonia) sp. PBA.</title>
        <authorList>
            <person name="Gan H.M."/>
        </authorList>
    </citation>
    <scope>NUCLEOTIDE SEQUENCE</scope>
    <source>
        <strain evidence="1">PBA</strain>
    </source>
</reference>
<dbReference type="Proteomes" id="UP000004277">
    <property type="component" value="Unassembled WGS sequence"/>
</dbReference>
<proteinExistence type="predicted"/>
<gene>
    <name evidence="1" type="ORF">MW7_010660</name>
</gene>